<evidence type="ECO:0000256" key="1">
    <source>
        <dbReference type="SAM" id="Phobius"/>
    </source>
</evidence>
<protein>
    <submittedName>
        <fullName evidence="2">Uncharacterized protein</fullName>
    </submittedName>
</protein>
<feature type="transmembrane region" description="Helical" evidence="1">
    <location>
        <begin position="52"/>
        <end position="73"/>
    </location>
</feature>
<reference evidence="2" key="1">
    <citation type="journal article" date="2015" name="Nature">
        <title>Complex archaea that bridge the gap between prokaryotes and eukaryotes.</title>
        <authorList>
            <person name="Spang A."/>
            <person name="Saw J.H."/>
            <person name="Jorgensen S.L."/>
            <person name="Zaremba-Niedzwiedzka K."/>
            <person name="Martijn J."/>
            <person name="Lind A.E."/>
            <person name="van Eijk R."/>
            <person name="Schleper C."/>
            <person name="Guy L."/>
            <person name="Ettema T.J."/>
        </authorList>
    </citation>
    <scope>NUCLEOTIDE SEQUENCE</scope>
</reference>
<dbReference type="AlphaFoldDB" id="A0A0F9PHN6"/>
<name>A0A0F9PHN6_9ZZZZ</name>
<proteinExistence type="predicted"/>
<organism evidence="2">
    <name type="scientific">marine sediment metagenome</name>
    <dbReference type="NCBI Taxonomy" id="412755"/>
    <lineage>
        <taxon>unclassified sequences</taxon>
        <taxon>metagenomes</taxon>
        <taxon>ecological metagenomes</taxon>
    </lineage>
</organism>
<accession>A0A0F9PHN6</accession>
<keyword evidence="1" id="KW-1133">Transmembrane helix</keyword>
<evidence type="ECO:0000313" key="2">
    <source>
        <dbReference type="EMBL" id="KKM92792.1"/>
    </source>
</evidence>
<dbReference type="EMBL" id="LAZR01006350">
    <property type="protein sequence ID" value="KKM92792.1"/>
    <property type="molecule type" value="Genomic_DNA"/>
</dbReference>
<sequence>MRRTNGHTSAPADEWVEAGPCNWADYPAKFRDWTGGDLPRPTPFAELPAAEAVTYILGAVSLLVLAAMIWTHYAERGK</sequence>
<comment type="caution">
    <text evidence="2">The sequence shown here is derived from an EMBL/GenBank/DDBJ whole genome shotgun (WGS) entry which is preliminary data.</text>
</comment>
<keyword evidence="1" id="KW-0472">Membrane</keyword>
<keyword evidence="1" id="KW-0812">Transmembrane</keyword>
<gene>
    <name evidence="2" type="ORF">LCGC14_1215030</name>
</gene>